<evidence type="ECO:0000313" key="2">
    <source>
        <dbReference type="Proteomes" id="UP001168990"/>
    </source>
</evidence>
<reference evidence="1" key="1">
    <citation type="journal article" date="2023" name="bioRxiv">
        <title>Scaffold-level genome assemblies of two parasitoid biocontrol wasps reveal the parthenogenesis mechanism and an associated novel virus.</title>
        <authorList>
            <person name="Inwood S."/>
            <person name="Skelly J."/>
            <person name="Guhlin J."/>
            <person name="Harrop T."/>
            <person name="Goldson S."/>
            <person name="Dearden P."/>
        </authorList>
    </citation>
    <scope>NUCLEOTIDE SEQUENCE</scope>
    <source>
        <strain evidence="1">Irish</strain>
        <tissue evidence="1">Whole body</tissue>
    </source>
</reference>
<dbReference type="Proteomes" id="UP001168990">
    <property type="component" value="Unassembled WGS sequence"/>
</dbReference>
<comment type="caution">
    <text evidence="1">The sequence shown here is derived from an EMBL/GenBank/DDBJ whole genome shotgun (WGS) entry which is preliminary data.</text>
</comment>
<keyword evidence="2" id="KW-1185">Reference proteome</keyword>
<dbReference type="EMBL" id="JAQQBS010001423">
    <property type="protein sequence ID" value="KAK0160252.1"/>
    <property type="molecule type" value="Genomic_DNA"/>
</dbReference>
<dbReference type="AlphaFoldDB" id="A0AA39C982"/>
<proteinExistence type="predicted"/>
<reference evidence="1" key="2">
    <citation type="submission" date="2023-03" db="EMBL/GenBank/DDBJ databases">
        <authorList>
            <person name="Inwood S.N."/>
            <person name="Skelly J.G."/>
            <person name="Guhlin J."/>
            <person name="Harrop T.W.R."/>
            <person name="Goldson S.G."/>
            <person name="Dearden P.K."/>
        </authorList>
    </citation>
    <scope>NUCLEOTIDE SEQUENCE</scope>
    <source>
        <strain evidence="1">Irish</strain>
        <tissue evidence="1">Whole body</tissue>
    </source>
</reference>
<name>A0AA39C982_9HYME</name>
<gene>
    <name evidence="1" type="ORF">PV328_007680</name>
</gene>
<organism evidence="1 2">
    <name type="scientific">Microctonus aethiopoides</name>
    <dbReference type="NCBI Taxonomy" id="144406"/>
    <lineage>
        <taxon>Eukaryota</taxon>
        <taxon>Metazoa</taxon>
        <taxon>Ecdysozoa</taxon>
        <taxon>Arthropoda</taxon>
        <taxon>Hexapoda</taxon>
        <taxon>Insecta</taxon>
        <taxon>Pterygota</taxon>
        <taxon>Neoptera</taxon>
        <taxon>Endopterygota</taxon>
        <taxon>Hymenoptera</taxon>
        <taxon>Apocrita</taxon>
        <taxon>Ichneumonoidea</taxon>
        <taxon>Braconidae</taxon>
        <taxon>Euphorinae</taxon>
        <taxon>Microctonus</taxon>
    </lineage>
</organism>
<protein>
    <submittedName>
        <fullName evidence="1">Uncharacterized protein</fullName>
    </submittedName>
</protein>
<evidence type="ECO:0000313" key="1">
    <source>
        <dbReference type="EMBL" id="KAK0160252.1"/>
    </source>
</evidence>
<sequence>MIRLNDTLGKKQLLVSRNRLRSYTAVYIPYLASSAHYLRSMSSSLEHHQFTKVEEVGKWVDDYYFTKRPSFYEADLSCKNTHLSVGAIYTRTNFVTLKYITDGWGTESNGFRLVITAVKDPKNCSRLIPSWLPYWYLLPTQFILMQCPSSGALYEMTRAISITFSNILGVSPWIVAHSIDLQPSIGHFRCISTLVVFTMFSPAQRNDAIITSTLQQRAKMTNSHIKFQKKHFEAPSL</sequence>
<accession>A0AA39C982</accession>